<feature type="transmembrane region" description="Helical" evidence="6">
    <location>
        <begin position="189"/>
        <end position="209"/>
    </location>
</feature>
<comment type="subcellular location">
    <subcellularLocation>
        <location evidence="1">Membrane</location>
        <topology evidence="1">Multi-pass membrane protein</topology>
    </subcellularLocation>
</comment>
<feature type="transmembrane region" description="Helical" evidence="6">
    <location>
        <begin position="355"/>
        <end position="378"/>
    </location>
</feature>
<dbReference type="Pfam" id="PF01098">
    <property type="entry name" value="FTSW_RODA_SPOVE"/>
    <property type="match status" value="1"/>
</dbReference>
<dbReference type="EMBL" id="JBBUKT010000007">
    <property type="protein sequence ID" value="MEK7952309.1"/>
    <property type="molecule type" value="Genomic_DNA"/>
</dbReference>
<keyword evidence="4 6" id="KW-1133">Transmembrane helix</keyword>
<reference evidence="7 8" key="1">
    <citation type="submission" date="2024-04" db="EMBL/GenBank/DDBJ databases">
        <title>Luteolibacter sp. isolated from soil.</title>
        <authorList>
            <person name="An J."/>
        </authorList>
    </citation>
    <scope>NUCLEOTIDE SEQUENCE [LARGE SCALE GENOMIC DNA]</scope>
    <source>
        <strain evidence="7 8">Y139</strain>
    </source>
</reference>
<keyword evidence="8" id="KW-1185">Reference proteome</keyword>
<evidence type="ECO:0000256" key="1">
    <source>
        <dbReference type="ARBA" id="ARBA00004141"/>
    </source>
</evidence>
<accession>A0ABU9AZB8</accession>
<feature type="transmembrane region" description="Helical" evidence="6">
    <location>
        <begin position="50"/>
        <end position="67"/>
    </location>
</feature>
<dbReference type="PANTHER" id="PTHR30474">
    <property type="entry name" value="CELL CYCLE PROTEIN"/>
    <property type="match status" value="1"/>
</dbReference>
<evidence type="ECO:0000256" key="6">
    <source>
        <dbReference type="SAM" id="Phobius"/>
    </source>
</evidence>
<evidence type="ECO:0000256" key="4">
    <source>
        <dbReference type="ARBA" id="ARBA00022989"/>
    </source>
</evidence>
<organism evidence="7 8">
    <name type="scientific">Luteolibacter soli</name>
    <dbReference type="NCBI Taxonomy" id="3135280"/>
    <lineage>
        <taxon>Bacteria</taxon>
        <taxon>Pseudomonadati</taxon>
        <taxon>Verrucomicrobiota</taxon>
        <taxon>Verrucomicrobiia</taxon>
        <taxon>Verrucomicrobiales</taxon>
        <taxon>Verrucomicrobiaceae</taxon>
        <taxon>Luteolibacter</taxon>
    </lineage>
</organism>
<feature type="transmembrane region" description="Helical" evidence="6">
    <location>
        <begin position="140"/>
        <end position="158"/>
    </location>
</feature>
<sequence>MTPLLRKLLGLNWPLILTMYGLLAFGVFSIESAARHLPHGGAYYADRQKMWVLLGTVVYFSTALIDYRWYRWLGLPLWIAGMGLMAMSSKVGQVNVGGVEFQPAQIVLAGGLVLIACLLQDLPRLGNRIPKIGWLLNEPFLKIAIIGIIAGGSFLLVMKKGDMGSALVWLPLAGVLLLIAGIPFRYLSAMGLLGVAILPIAFYVILPAVSDRGPQRLDTYWRMLHHKEVDILDEAYAAHRVSVAVGKSGWMGTGWYADAYKGDSLHASGFIPKATAHNDYIFAVIAEEQGFRGSLLLITSFALLMVLCLFIGAYARDPMGRLVVGGVVSIFFAHIFENIGMCVLLTPITGIPLPFISYSGTFAVISMFLLGMVQSVWLHRDVDRLRAEEEEAAAALKAISTR</sequence>
<feature type="transmembrane region" description="Helical" evidence="6">
    <location>
        <begin position="295"/>
        <end position="315"/>
    </location>
</feature>
<evidence type="ECO:0000256" key="3">
    <source>
        <dbReference type="ARBA" id="ARBA00022960"/>
    </source>
</evidence>
<evidence type="ECO:0000313" key="7">
    <source>
        <dbReference type="EMBL" id="MEK7952309.1"/>
    </source>
</evidence>
<feature type="transmembrane region" description="Helical" evidence="6">
    <location>
        <begin position="101"/>
        <end position="119"/>
    </location>
</feature>
<comment type="caution">
    <text evidence="7">The sequence shown here is derived from an EMBL/GenBank/DDBJ whole genome shotgun (WGS) entry which is preliminary data.</text>
</comment>
<gene>
    <name evidence="7" type="ORF">WKV53_17495</name>
</gene>
<protein>
    <submittedName>
        <fullName evidence="7">FtsW/RodA/SpoVE family cell cycle protein</fullName>
    </submittedName>
</protein>
<keyword evidence="3" id="KW-0133">Cell shape</keyword>
<dbReference type="Proteomes" id="UP001371305">
    <property type="component" value="Unassembled WGS sequence"/>
</dbReference>
<name>A0ABU9AZB8_9BACT</name>
<dbReference type="InterPro" id="IPR001182">
    <property type="entry name" value="FtsW/RodA"/>
</dbReference>
<proteinExistence type="predicted"/>
<dbReference type="RefSeq" id="WP_341406067.1">
    <property type="nucleotide sequence ID" value="NZ_JBBUKT010000007.1"/>
</dbReference>
<feature type="transmembrane region" description="Helical" evidence="6">
    <location>
        <begin position="322"/>
        <end position="349"/>
    </location>
</feature>
<evidence type="ECO:0000313" key="8">
    <source>
        <dbReference type="Proteomes" id="UP001371305"/>
    </source>
</evidence>
<feature type="transmembrane region" description="Helical" evidence="6">
    <location>
        <begin position="12"/>
        <end position="30"/>
    </location>
</feature>
<evidence type="ECO:0000256" key="2">
    <source>
        <dbReference type="ARBA" id="ARBA00022692"/>
    </source>
</evidence>
<feature type="transmembrane region" description="Helical" evidence="6">
    <location>
        <begin position="72"/>
        <end position="89"/>
    </location>
</feature>
<feature type="transmembrane region" description="Helical" evidence="6">
    <location>
        <begin position="164"/>
        <end position="182"/>
    </location>
</feature>
<keyword evidence="5 6" id="KW-0472">Membrane</keyword>
<evidence type="ECO:0000256" key="5">
    <source>
        <dbReference type="ARBA" id="ARBA00023136"/>
    </source>
</evidence>
<keyword evidence="2 6" id="KW-0812">Transmembrane</keyword>